<dbReference type="Pfam" id="PF25973">
    <property type="entry name" value="BSH_CzcB"/>
    <property type="match status" value="1"/>
</dbReference>
<evidence type="ECO:0000313" key="3">
    <source>
        <dbReference type="EMBL" id="VAX06785.1"/>
    </source>
</evidence>
<dbReference type="Gene3D" id="2.40.50.100">
    <property type="match status" value="1"/>
</dbReference>
<name>A0A3B1BKP5_9ZZZZ</name>
<feature type="domain" description="CzcB-like barrel-sandwich hybrid" evidence="2">
    <location>
        <begin position="43"/>
        <end position="165"/>
    </location>
</feature>
<evidence type="ECO:0000259" key="1">
    <source>
        <dbReference type="Pfam" id="PF25954"/>
    </source>
</evidence>
<dbReference type="SUPFAM" id="SSF111369">
    <property type="entry name" value="HlyD-like secretion proteins"/>
    <property type="match status" value="1"/>
</dbReference>
<evidence type="ECO:0000259" key="2">
    <source>
        <dbReference type="Pfam" id="PF25973"/>
    </source>
</evidence>
<dbReference type="PANTHER" id="PTHR30469:SF15">
    <property type="entry name" value="HLYD FAMILY OF SECRETION PROTEINS"/>
    <property type="match status" value="1"/>
</dbReference>
<sequence>MFRVVTFFILGIFLVNHAIGENLELPVYDEALDCLLEPNEEIQLSSQIPGIIDKIQVERGDRVKRGQIVTVLKSGVERAAVALAQAKVDFGKRKLVRNKDLYRQELISVHEKDEMETEHRITQLELKEVKEKLKLRTLRSPINGIVTERHHSVGEFVGEDPVLTLVSIDPLNVEIIVPVSRIGSIRKGMKAIVEPESFSGKKFTGTVDIVDQVIDAASGTYTVRVKLPNPKHQITAGLKCQIHFEK</sequence>
<accession>A0A3B1BKP5</accession>
<dbReference type="NCBIfam" id="TIGR01730">
    <property type="entry name" value="RND_mfp"/>
    <property type="match status" value="1"/>
</dbReference>
<dbReference type="EMBL" id="UOFY01000010">
    <property type="protein sequence ID" value="VAX06785.1"/>
    <property type="molecule type" value="Genomic_DNA"/>
</dbReference>
<reference evidence="3" key="1">
    <citation type="submission" date="2018-06" db="EMBL/GenBank/DDBJ databases">
        <authorList>
            <person name="Zhirakovskaya E."/>
        </authorList>
    </citation>
    <scope>NUCLEOTIDE SEQUENCE</scope>
</reference>
<proteinExistence type="predicted"/>
<dbReference type="InterPro" id="IPR006143">
    <property type="entry name" value="RND_pump_MFP"/>
</dbReference>
<dbReference type="Pfam" id="PF25954">
    <property type="entry name" value="Beta-barrel_RND_2"/>
    <property type="match status" value="1"/>
</dbReference>
<dbReference type="Gene3D" id="2.40.30.170">
    <property type="match status" value="1"/>
</dbReference>
<feature type="domain" description="CusB-like beta-barrel" evidence="1">
    <location>
        <begin position="173"/>
        <end position="245"/>
    </location>
</feature>
<dbReference type="GO" id="GO:1990281">
    <property type="term" value="C:efflux pump complex"/>
    <property type="evidence" value="ECO:0007669"/>
    <property type="project" value="TreeGrafter"/>
</dbReference>
<gene>
    <name evidence="3" type="ORF">MNBD_GAMMA25-1436</name>
</gene>
<protein>
    <submittedName>
        <fullName evidence="3">Uncharacterized protein</fullName>
    </submittedName>
</protein>
<dbReference type="Gene3D" id="1.10.287.470">
    <property type="entry name" value="Helix hairpin bin"/>
    <property type="match status" value="1"/>
</dbReference>
<dbReference type="PANTHER" id="PTHR30469">
    <property type="entry name" value="MULTIDRUG RESISTANCE PROTEIN MDTA"/>
    <property type="match status" value="1"/>
</dbReference>
<organism evidence="3">
    <name type="scientific">hydrothermal vent metagenome</name>
    <dbReference type="NCBI Taxonomy" id="652676"/>
    <lineage>
        <taxon>unclassified sequences</taxon>
        <taxon>metagenomes</taxon>
        <taxon>ecological metagenomes</taxon>
    </lineage>
</organism>
<dbReference type="AlphaFoldDB" id="A0A3B1BKP5"/>
<dbReference type="InterPro" id="IPR058647">
    <property type="entry name" value="BSH_CzcB-like"/>
</dbReference>
<dbReference type="GO" id="GO:0015562">
    <property type="term" value="F:efflux transmembrane transporter activity"/>
    <property type="evidence" value="ECO:0007669"/>
    <property type="project" value="TreeGrafter"/>
</dbReference>
<dbReference type="InterPro" id="IPR058792">
    <property type="entry name" value="Beta-barrel_RND_2"/>
</dbReference>